<evidence type="ECO:0000313" key="4">
    <source>
        <dbReference type="EMBL" id="MCR8827136.1"/>
    </source>
</evidence>
<keyword evidence="5" id="KW-1185">Reference proteome</keyword>
<dbReference type="SUPFAM" id="SSF55729">
    <property type="entry name" value="Acyl-CoA N-acyltransferases (Nat)"/>
    <property type="match status" value="1"/>
</dbReference>
<dbReference type="PANTHER" id="PTHR43072:SF23">
    <property type="entry name" value="UPF0039 PROTEIN C11D3.02C"/>
    <property type="match status" value="1"/>
</dbReference>
<organism evidence="4 5">
    <name type="scientific">Pseudosulfitobacter koreensis</name>
    <dbReference type="NCBI Taxonomy" id="2968472"/>
    <lineage>
        <taxon>Bacteria</taxon>
        <taxon>Pseudomonadati</taxon>
        <taxon>Pseudomonadota</taxon>
        <taxon>Alphaproteobacteria</taxon>
        <taxon>Rhodobacterales</taxon>
        <taxon>Roseobacteraceae</taxon>
        <taxon>Pseudosulfitobacter</taxon>
    </lineage>
</organism>
<dbReference type="Proteomes" id="UP001165396">
    <property type="component" value="Unassembled WGS sequence"/>
</dbReference>
<dbReference type="EMBL" id="JANKJG010000007">
    <property type="protein sequence ID" value="MCR8827136.1"/>
    <property type="molecule type" value="Genomic_DNA"/>
</dbReference>
<evidence type="ECO:0000259" key="3">
    <source>
        <dbReference type="PROSITE" id="PS51186"/>
    </source>
</evidence>
<accession>A0ABT1Z206</accession>
<dbReference type="Gene3D" id="3.40.630.30">
    <property type="match status" value="1"/>
</dbReference>
<dbReference type="Pfam" id="PF00583">
    <property type="entry name" value="Acetyltransf_1"/>
    <property type="match status" value="1"/>
</dbReference>
<gene>
    <name evidence="4" type="ORF">NTA49_11360</name>
</gene>
<evidence type="ECO:0000256" key="2">
    <source>
        <dbReference type="ARBA" id="ARBA00023315"/>
    </source>
</evidence>
<keyword evidence="1" id="KW-0808">Transferase</keyword>
<dbReference type="InterPro" id="IPR000182">
    <property type="entry name" value="GNAT_dom"/>
</dbReference>
<evidence type="ECO:0000256" key="1">
    <source>
        <dbReference type="ARBA" id="ARBA00022679"/>
    </source>
</evidence>
<dbReference type="PANTHER" id="PTHR43072">
    <property type="entry name" value="N-ACETYLTRANSFERASE"/>
    <property type="match status" value="1"/>
</dbReference>
<dbReference type="PROSITE" id="PS51186">
    <property type="entry name" value="GNAT"/>
    <property type="match status" value="1"/>
</dbReference>
<sequence length="161" mass="16956">MIRAATPQDAPAIAAIWNAVIALPHITFTTDTKSDADVAALIHARDGAFWVATADDTVAGFATFGSFRAGPGYRHTAEHSVMLGPQARGRGLGRALMGAVQSGATARDIHLLVAGISGANPDAVAFHQRLGFTQSGTIPQAGRKNDRWHDLILMHKVLIPS</sequence>
<dbReference type="RefSeq" id="WP_258294887.1">
    <property type="nucleotide sequence ID" value="NZ_JANKJG010000007.1"/>
</dbReference>
<comment type="caution">
    <text evidence="4">The sequence shown here is derived from an EMBL/GenBank/DDBJ whole genome shotgun (WGS) entry which is preliminary data.</text>
</comment>
<name>A0ABT1Z206_9RHOB</name>
<dbReference type="InterPro" id="IPR016181">
    <property type="entry name" value="Acyl_CoA_acyltransferase"/>
</dbReference>
<protein>
    <submittedName>
        <fullName evidence="4">GNAT family N-acetyltransferase</fullName>
    </submittedName>
</protein>
<evidence type="ECO:0000313" key="5">
    <source>
        <dbReference type="Proteomes" id="UP001165396"/>
    </source>
</evidence>
<keyword evidence="2" id="KW-0012">Acyltransferase</keyword>
<dbReference type="CDD" id="cd04301">
    <property type="entry name" value="NAT_SF"/>
    <property type="match status" value="1"/>
</dbReference>
<reference evidence="4" key="1">
    <citation type="submission" date="2022-07" db="EMBL/GenBank/DDBJ databases">
        <title>Pseudosulfitobacter sp. strain AP-MA-4, whole genome sequence.</title>
        <authorList>
            <person name="Jiang Y."/>
        </authorList>
    </citation>
    <scope>NUCLEOTIDE SEQUENCE</scope>
    <source>
        <strain evidence="4">AP-MA-4</strain>
    </source>
</reference>
<proteinExistence type="predicted"/>
<feature type="domain" description="N-acetyltransferase" evidence="3">
    <location>
        <begin position="1"/>
        <end position="159"/>
    </location>
</feature>